<dbReference type="PROSITE" id="PS50994">
    <property type="entry name" value="INTEGRASE"/>
    <property type="match status" value="1"/>
</dbReference>
<feature type="region of interest" description="Disordered" evidence="2">
    <location>
        <begin position="196"/>
        <end position="269"/>
    </location>
</feature>
<dbReference type="CDD" id="cd09272">
    <property type="entry name" value="RNase_HI_RT_Ty1"/>
    <property type="match status" value="1"/>
</dbReference>
<sequence length="1532" mass="170946">MPAITKFEVGKKLLQPSEYPAWRMRVMAGLGMSRLEQLVQGKEQYDAAMTPAQKNRRDVRLRKAQGLLVSAISDEVLLRYEDIVFEADPILLWERIYQDFGRGAGVNTDMVLADLYARKLQPDEKAEQYINDLLRMQRILAENNDPIADCRIARLMLTNAMKVYPKLTDDVTRRGMQADEFTIYASRAELVNAEMTARARAQHEGPSSGGRGLTNGKPQQVNSIQHSEKGKGKKSKQNGGKYGGNRARSVSGASTSSSRASSLAAKKKNSRCKTCGELGHWKGDKECSWVTQQGSNNSKPQNVKRMQAFSGGVIMVPTPRQDPCSDATRQVDEHVVGFSLDEVRAVLGERAARQLQDEHEGKCPAALLDVSAEVSSTSPSSPAPSSTQSRGGLVGMVRDTNNDSAPHALAPDEMEWLLDSGSQVNLCGDLSCFSYVQRGNSGELKMALGQTEVLDTCGSVAMRVLNEHTGQWEPRRLDDVQYSPNAHVNLMSMGYMQSCGFSVHFSGDQRTAWLTKDSIKLRFDRFDKLYRLRTKRSLRLVAAVEARKNAMGLLHNRLGHVNMNLIREMASNKVDFGVNVNLKSLAAYDCVPCLSAKFKRMSYQRGPERRRNPLEKLSVDLCSVSEEAITGEMMFLLALDEATRYKWCYLLKNKSDAAPRLEKLILRLNTRFKRAGHINTNGYSPEENGLMERANGIILPRLRAVLHATHQTNLLWGEAALHIVDTLNVLPTEALRGKSPHEALYGTEPSLREMRTWGCVVHAHIPAEKTSTRDKLDPRAELALLLGYSSNTKGYKLLNLKTGGVLQRRSGNVFCHERFTVAQAYVRQLLLNAYKHGAYELPADIPIVPIVTSLEERLFPEAGVSRRLPEQPVPALPTGNDPELVAVDEQVGEQVGERAKGQVQTTTAQSPAPVPSREMVETAERPAQASRRSQRAGRDDPDDDYEPPKKMPAAMPPREAGARRARKPPAHLREYVVGSVINSTADIPVPSTYRQAKQSDHWPEWKAAMEEELASLREHGTWKLVARVKAKRQRVITNKWVYTIKRDAQGRIRRFKARLVIHGFRQQEGVDYAETYAPVIRFETIRAAILYALKRGWNIRQYDVMTAFLYGLLEELIFMEIPSGSDEGSPGGDLICQLIKSLYGLKQAPAVWNKTLRTFLVSLGLTRFDSDYGLYAMYEGDEVQMLLTVYVDDLLLMGPPALCDKVAAQLDAKFTMTSMGEVKYLLGIEITIDREHNQVVYSQRTHIDKLLKKFGLANSYGCWTPQATNESRAKEKSSEPGDLPYRELVGGLQYLVSGSRPDIAHAVRHLGKFLSCYTAAHYREGQRVLRYLLQTRDFALRMDVIPGNNVSITVFTDSDYANDPDDSKSGSGYITFLDGNVISYGSRKQGINAQSSTEAEYIAMNEGVKDILWIVGLCAELRWPASTPMLRGDNQAALYLAEKPGKHSNTKHINNKYHLVRHLVEDGKLRTLHVPTNDNTADIMTKPLARDKYSQFRSHLKVLPIAGTTTAAADALHAATTKRNTGKRRTAG</sequence>
<reference evidence="4 5" key="1">
    <citation type="submission" date="2018-09" db="EMBL/GenBank/DDBJ databases">
        <title>Genomic investigation of the strawberry pathogen Phytophthora fragariae indicates pathogenicity is determined by transcriptional variation in three key races.</title>
        <authorList>
            <person name="Adams T.M."/>
            <person name="Armitage A.D."/>
            <person name="Sobczyk M.K."/>
            <person name="Bates H.J."/>
            <person name="Dunwell J.M."/>
            <person name="Nellist C.F."/>
            <person name="Harrison R.J."/>
        </authorList>
    </citation>
    <scope>NUCLEOTIDE SEQUENCE [LARGE SCALE GENOMIC DNA]</scope>
    <source>
        <strain evidence="4 5">SCRP245</strain>
    </source>
</reference>
<evidence type="ECO:0000313" key="5">
    <source>
        <dbReference type="Proteomes" id="UP000460718"/>
    </source>
</evidence>
<dbReference type="GO" id="GO:0003676">
    <property type="term" value="F:nucleic acid binding"/>
    <property type="evidence" value="ECO:0007669"/>
    <property type="project" value="InterPro"/>
</dbReference>
<protein>
    <recommendedName>
        <fullName evidence="3">Integrase catalytic domain-containing protein</fullName>
    </recommendedName>
</protein>
<keyword evidence="1" id="KW-0378">Hydrolase</keyword>
<dbReference type="GO" id="GO:0004190">
    <property type="term" value="F:aspartic-type endopeptidase activity"/>
    <property type="evidence" value="ECO:0007669"/>
    <property type="project" value="UniProtKB-KW"/>
</dbReference>
<dbReference type="InterPro" id="IPR054722">
    <property type="entry name" value="PolX-like_BBD"/>
</dbReference>
<dbReference type="InterPro" id="IPR013103">
    <property type="entry name" value="RVT_2"/>
</dbReference>
<dbReference type="Pfam" id="PF22936">
    <property type="entry name" value="Pol_BBD"/>
    <property type="match status" value="1"/>
</dbReference>
<evidence type="ECO:0000256" key="1">
    <source>
        <dbReference type="ARBA" id="ARBA00022750"/>
    </source>
</evidence>
<feature type="region of interest" description="Disordered" evidence="2">
    <location>
        <begin position="893"/>
        <end position="970"/>
    </location>
</feature>
<organism evidence="4 5">
    <name type="scientific">Phytophthora fragariae</name>
    <dbReference type="NCBI Taxonomy" id="53985"/>
    <lineage>
        <taxon>Eukaryota</taxon>
        <taxon>Sar</taxon>
        <taxon>Stramenopiles</taxon>
        <taxon>Oomycota</taxon>
        <taxon>Peronosporomycetes</taxon>
        <taxon>Peronosporales</taxon>
        <taxon>Peronosporaceae</taxon>
        <taxon>Phytophthora</taxon>
    </lineage>
</organism>
<feature type="region of interest" description="Disordered" evidence="2">
    <location>
        <begin position="371"/>
        <end position="393"/>
    </location>
</feature>
<dbReference type="PANTHER" id="PTHR11439:SF467">
    <property type="entry name" value="INTEGRASE CATALYTIC DOMAIN-CONTAINING PROTEIN"/>
    <property type="match status" value="1"/>
</dbReference>
<evidence type="ECO:0000313" key="4">
    <source>
        <dbReference type="EMBL" id="KAE8996687.1"/>
    </source>
</evidence>
<feature type="compositionally biased region" description="Polar residues" evidence="2">
    <location>
        <begin position="216"/>
        <end position="225"/>
    </location>
</feature>
<dbReference type="InterPro" id="IPR043502">
    <property type="entry name" value="DNA/RNA_pol_sf"/>
</dbReference>
<dbReference type="Pfam" id="PF25597">
    <property type="entry name" value="SH3_retrovirus"/>
    <property type="match status" value="1"/>
</dbReference>
<keyword evidence="1" id="KW-0064">Aspartyl protease</keyword>
<dbReference type="Gene3D" id="3.30.420.10">
    <property type="entry name" value="Ribonuclease H-like superfamily/Ribonuclease H"/>
    <property type="match status" value="1"/>
</dbReference>
<dbReference type="Proteomes" id="UP000460718">
    <property type="component" value="Unassembled WGS sequence"/>
</dbReference>
<evidence type="ECO:0000256" key="2">
    <source>
        <dbReference type="SAM" id="MobiDB-lite"/>
    </source>
</evidence>
<dbReference type="InterPro" id="IPR001584">
    <property type="entry name" value="Integrase_cat-core"/>
</dbReference>
<feature type="compositionally biased region" description="Low complexity" evidence="2">
    <location>
        <begin position="244"/>
        <end position="264"/>
    </location>
</feature>
<dbReference type="SUPFAM" id="SSF56672">
    <property type="entry name" value="DNA/RNA polymerases"/>
    <property type="match status" value="1"/>
</dbReference>
<gene>
    <name evidence="4" type="ORF">PF011_g15795</name>
</gene>
<dbReference type="InterPro" id="IPR036397">
    <property type="entry name" value="RNaseH_sf"/>
</dbReference>
<accession>A0A6A3JTQ0</accession>
<dbReference type="Pfam" id="PF07727">
    <property type="entry name" value="RVT_2"/>
    <property type="match status" value="1"/>
</dbReference>
<dbReference type="InterPro" id="IPR057670">
    <property type="entry name" value="SH3_retrovirus"/>
</dbReference>
<dbReference type="InterPro" id="IPR012337">
    <property type="entry name" value="RNaseH-like_sf"/>
</dbReference>
<evidence type="ECO:0000259" key="3">
    <source>
        <dbReference type="PROSITE" id="PS50994"/>
    </source>
</evidence>
<feature type="domain" description="Integrase catalytic" evidence="3">
    <location>
        <begin position="655"/>
        <end position="748"/>
    </location>
</feature>
<dbReference type="EMBL" id="QXFW01001093">
    <property type="protein sequence ID" value="KAE8996687.1"/>
    <property type="molecule type" value="Genomic_DNA"/>
</dbReference>
<keyword evidence="1" id="KW-0645">Protease</keyword>
<name>A0A6A3JTQ0_9STRA</name>
<dbReference type="SUPFAM" id="SSF53098">
    <property type="entry name" value="Ribonuclease H-like"/>
    <property type="match status" value="1"/>
</dbReference>
<feature type="compositionally biased region" description="Low complexity" evidence="2">
    <location>
        <begin position="371"/>
        <end position="389"/>
    </location>
</feature>
<dbReference type="GO" id="GO:0015074">
    <property type="term" value="P:DNA integration"/>
    <property type="evidence" value="ECO:0007669"/>
    <property type="project" value="InterPro"/>
</dbReference>
<dbReference type="PANTHER" id="PTHR11439">
    <property type="entry name" value="GAG-POL-RELATED RETROTRANSPOSON"/>
    <property type="match status" value="1"/>
</dbReference>
<comment type="caution">
    <text evidence="4">The sequence shown here is derived from an EMBL/GenBank/DDBJ whole genome shotgun (WGS) entry which is preliminary data.</text>
</comment>
<proteinExistence type="predicted"/>